<dbReference type="PROSITE" id="PS00973">
    <property type="entry name" value="USP_2"/>
    <property type="match status" value="1"/>
</dbReference>
<dbReference type="AlphaFoldDB" id="A0A8S1V835"/>
<proteinExistence type="predicted"/>
<gene>
    <name evidence="2" type="ORF">PPENT_87.1.T0580148</name>
</gene>
<sequence length="71" mass="8632">MSLKKLPDQLIIQLKRFQYDERWRFQKNNILVTYQETIMINQIDYELYGVVQHIGGLENGHYKAYGKRQKK</sequence>
<evidence type="ECO:0000313" key="2">
    <source>
        <dbReference type="EMBL" id="CAD8172967.1"/>
    </source>
</evidence>
<keyword evidence="3" id="KW-1185">Reference proteome</keyword>
<dbReference type="InterPro" id="IPR028889">
    <property type="entry name" value="USP"/>
</dbReference>
<comment type="caution">
    <text evidence="2">The sequence shown here is derived from an EMBL/GenBank/DDBJ whole genome shotgun (WGS) entry which is preliminary data.</text>
</comment>
<dbReference type="PANTHER" id="PTHR24006:SF827">
    <property type="entry name" value="UBIQUITIN CARBOXYL-TERMINAL HYDROLASE 34"/>
    <property type="match status" value="1"/>
</dbReference>
<dbReference type="PANTHER" id="PTHR24006">
    <property type="entry name" value="UBIQUITIN CARBOXYL-TERMINAL HYDROLASE"/>
    <property type="match status" value="1"/>
</dbReference>
<name>A0A8S1V835_9CILI</name>
<reference evidence="2" key="1">
    <citation type="submission" date="2021-01" db="EMBL/GenBank/DDBJ databases">
        <authorList>
            <consortium name="Genoscope - CEA"/>
            <person name="William W."/>
        </authorList>
    </citation>
    <scope>NUCLEOTIDE SEQUENCE</scope>
</reference>
<dbReference type="GO" id="GO:0005634">
    <property type="term" value="C:nucleus"/>
    <property type="evidence" value="ECO:0007669"/>
    <property type="project" value="TreeGrafter"/>
</dbReference>
<dbReference type="InterPro" id="IPR001394">
    <property type="entry name" value="Peptidase_C19_UCH"/>
</dbReference>
<dbReference type="GO" id="GO:0005829">
    <property type="term" value="C:cytosol"/>
    <property type="evidence" value="ECO:0007669"/>
    <property type="project" value="TreeGrafter"/>
</dbReference>
<dbReference type="GO" id="GO:0004843">
    <property type="term" value="F:cysteine-type deubiquitinase activity"/>
    <property type="evidence" value="ECO:0007669"/>
    <property type="project" value="InterPro"/>
</dbReference>
<evidence type="ECO:0000259" key="1">
    <source>
        <dbReference type="PROSITE" id="PS50235"/>
    </source>
</evidence>
<dbReference type="Proteomes" id="UP000689195">
    <property type="component" value="Unassembled WGS sequence"/>
</dbReference>
<dbReference type="InterPro" id="IPR050164">
    <property type="entry name" value="Peptidase_C19"/>
</dbReference>
<dbReference type="Pfam" id="PF00443">
    <property type="entry name" value="UCH"/>
    <property type="match status" value="1"/>
</dbReference>
<organism evidence="2 3">
    <name type="scientific">Paramecium pentaurelia</name>
    <dbReference type="NCBI Taxonomy" id="43138"/>
    <lineage>
        <taxon>Eukaryota</taxon>
        <taxon>Sar</taxon>
        <taxon>Alveolata</taxon>
        <taxon>Ciliophora</taxon>
        <taxon>Intramacronucleata</taxon>
        <taxon>Oligohymenophorea</taxon>
        <taxon>Peniculida</taxon>
        <taxon>Parameciidae</taxon>
        <taxon>Paramecium</taxon>
    </lineage>
</organism>
<dbReference type="InterPro" id="IPR018200">
    <property type="entry name" value="USP_CS"/>
</dbReference>
<dbReference type="GO" id="GO:0016579">
    <property type="term" value="P:protein deubiquitination"/>
    <property type="evidence" value="ECO:0007669"/>
    <property type="project" value="InterPro"/>
</dbReference>
<dbReference type="PROSITE" id="PS50235">
    <property type="entry name" value="USP_3"/>
    <property type="match status" value="1"/>
</dbReference>
<protein>
    <recommendedName>
        <fullName evidence="1">USP domain-containing protein</fullName>
    </recommendedName>
</protein>
<dbReference type="OrthoDB" id="297851at2759"/>
<dbReference type="EMBL" id="CAJJDO010000058">
    <property type="protein sequence ID" value="CAD8172967.1"/>
    <property type="molecule type" value="Genomic_DNA"/>
</dbReference>
<evidence type="ECO:0000313" key="3">
    <source>
        <dbReference type="Proteomes" id="UP000689195"/>
    </source>
</evidence>
<feature type="domain" description="USP" evidence="1">
    <location>
        <begin position="1"/>
        <end position="71"/>
    </location>
</feature>
<accession>A0A8S1V835</accession>